<name>A0A858BUD6_9FIRM</name>
<dbReference type="InterPro" id="IPR001119">
    <property type="entry name" value="SLH_dom"/>
</dbReference>
<dbReference type="Proteomes" id="UP000466848">
    <property type="component" value="Chromosome"/>
</dbReference>
<evidence type="ECO:0000313" key="6">
    <source>
        <dbReference type="Proteomes" id="UP000466848"/>
    </source>
</evidence>
<reference evidence="5 6" key="1">
    <citation type="submission" date="2020-02" db="EMBL/GenBank/DDBJ databases">
        <authorList>
            <person name="Kim Y.B."/>
            <person name="Roh S.W."/>
        </authorList>
    </citation>
    <scope>NUCLEOTIDE SEQUENCE [LARGE SCALE GENOMIC DNA]</scope>
    <source>
        <strain evidence="5 6">DSM 103574</strain>
    </source>
</reference>
<dbReference type="KEGG" id="abut:Ami103574_10095"/>
<feature type="chain" id="PRO_5032561792" description="SLH domain-containing protein" evidence="3">
    <location>
        <begin position="32"/>
        <end position="560"/>
    </location>
</feature>
<dbReference type="Gene3D" id="1.50.10.20">
    <property type="match status" value="1"/>
</dbReference>
<dbReference type="EMBL" id="CP048649">
    <property type="protein sequence ID" value="QIB69651.1"/>
    <property type="molecule type" value="Genomic_DNA"/>
</dbReference>
<organism evidence="5 6">
    <name type="scientific">Aminipila butyrica</name>
    <dbReference type="NCBI Taxonomy" id="433296"/>
    <lineage>
        <taxon>Bacteria</taxon>
        <taxon>Bacillati</taxon>
        <taxon>Bacillota</taxon>
        <taxon>Clostridia</taxon>
        <taxon>Peptostreptococcales</taxon>
        <taxon>Anaerovoracaceae</taxon>
        <taxon>Aminipila</taxon>
    </lineage>
</organism>
<accession>A0A858BUD6</accession>
<evidence type="ECO:0000256" key="1">
    <source>
        <dbReference type="ARBA" id="ARBA00022737"/>
    </source>
</evidence>
<feature type="region of interest" description="Disordered" evidence="2">
    <location>
        <begin position="335"/>
        <end position="365"/>
    </location>
</feature>
<dbReference type="AlphaFoldDB" id="A0A858BUD6"/>
<protein>
    <recommendedName>
        <fullName evidence="4">SLH domain-containing protein</fullName>
    </recommendedName>
</protein>
<feature type="signal peptide" evidence="3">
    <location>
        <begin position="1"/>
        <end position="31"/>
    </location>
</feature>
<keyword evidence="1" id="KW-0677">Repeat</keyword>
<dbReference type="InterPro" id="IPR008930">
    <property type="entry name" value="Terpenoid_cyclase/PrenylTrfase"/>
</dbReference>
<evidence type="ECO:0000256" key="2">
    <source>
        <dbReference type="SAM" id="MobiDB-lite"/>
    </source>
</evidence>
<evidence type="ECO:0000259" key="4">
    <source>
        <dbReference type="PROSITE" id="PS51272"/>
    </source>
</evidence>
<dbReference type="Pfam" id="PF00395">
    <property type="entry name" value="SLH"/>
    <property type="match status" value="2"/>
</dbReference>
<feature type="compositionally biased region" description="Polar residues" evidence="2">
    <location>
        <begin position="338"/>
        <end position="359"/>
    </location>
</feature>
<dbReference type="RefSeq" id="WP_163066891.1">
    <property type="nucleotide sequence ID" value="NZ_CP048649.1"/>
</dbReference>
<evidence type="ECO:0000313" key="5">
    <source>
        <dbReference type="EMBL" id="QIB69651.1"/>
    </source>
</evidence>
<keyword evidence="3" id="KW-0732">Signal</keyword>
<evidence type="ECO:0000256" key="3">
    <source>
        <dbReference type="SAM" id="SignalP"/>
    </source>
</evidence>
<dbReference type="CDD" id="cd00688">
    <property type="entry name" value="ISOPREN_C2_like"/>
    <property type="match status" value="1"/>
</dbReference>
<sequence length="560" mass="60293">MKREQQMRRTSLLITLILAVAMIFGSLPVFAADAQTVQAAMNDTAAYMYKTVKEPQVSSIGGEWAVLGLARSGYDVPDTYYKDYYNRVVDYVKACKGVLHDKKYTEYSRVTVALSAIGADPTNVGGYNLLTPLGDFDKTIWQGINGPIWALIALDSGNYPMPENKAAATQATRQMYIDEILSRQLSDGGFSLFGGADGATAESEGSDPDITGMALQALAKYQDQPKVKEVTQEALKCLSAMQRSDGGFSSWGTANSESCVQVVVALCELGIAQDDSRFVKNGHTAVDNLLTFYQKGKGFLHTADGSGSNQMAAEQGFYGLVAVGRAQQGKNSLYRMSDASSPASTTGETNAETTGQGLANKQADVKKQNVTLPGKTFSDIAGHKNQSAMEALSARAIINGKTDDKFMPNDTMTRAEFSTIVVKALGLEPKSGNNFSDVDSTSWYAPYVGTAYQYGIVKGTSEDTFSPSGTITKQEAAVMVERAAKLAGISKNMDAATVQDTLAQFTDYVTVAEWAKSSMAFCYDAGILSQEKMDILPKNAIKRCEVAEMLFQMLTAAKLM</sequence>
<dbReference type="SUPFAM" id="SSF48239">
    <property type="entry name" value="Terpenoid cyclases/Protein prenyltransferases"/>
    <property type="match status" value="1"/>
</dbReference>
<feature type="domain" description="SLH" evidence="4">
    <location>
        <begin position="431"/>
        <end position="494"/>
    </location>
</feature>
<feature type="domain" description="SLH" evidence="4">
    <location>
        <begin position="502"/>
        <end position="560"/>
    </location>
</feature>
<dbReference type="PROSITE" id="PS51272">
    <property type="entry name" value="SLH"/>
    <property type="match status" value="3"/>
</dbReference>
<feature type="domain" description="SLH" evidence="4">
    <location>
        <begin position="372"/>
        <end position="430"/>
    </location>
</feature>
<proteinExistence type="predicted"/>
<gene>
    <name evidence="5" type="ORF">Ami103574_10095</name>
</gene>
<keyword evidence="6" id="KW-1185">Reference proteome</keyword>